<feature type="transmembrane region" description="Helical" evidence="1">
    <location>
        <begin position="173"/>
        <end position="202"/>
    </location>
</feature>
<feature type="transmembrane region" description="Helical" evidence="1">
    <location>
        <begin position="20"/>
        <end position="38"/>
    </location>
</feature>
<keyword evidence="1" id="KW-0472">Membrane</keyword>
<gene>
    <name evidence="3" type="primary">AVEN_56834_1</name>
    <name evidence="2" type="ORF">NPIL_144141</name>
    <name evidence="3" type="ORF">NPIL_497791</name>
</gene>
<evidence type="ECO:0000313" key="4">
    <source>
        <dbReference type="Proteomes" id="UP000887013"/>
    </source>
</evidence>
<feature type="transmembrane region" description="Helical" evidence="1">
    <location>
        <begin position="79"/>
        <end position="100"/>
    </location>
</feature>
<dbReference type="Proteomes" id="UP000887013">
    <property type="component" value="Unassembled WGS sequence"/>
</dbReference>
<evidence type="ECO:0000313" key="3">
    <source>
        <dbReference type="EMBL" id="GFU28232.1"/>
    </source>
</evidence>
<dbReference type="EMBL" id="BMAW01082249">
    <property type="protein sequence ID" value="GFU28232.1"/>
    <property type="molecule type" value="Genomic_DNA"/>
</dbReference>
<keyword evidence="1" id="KW-0812">Transmembrane</keyword>
<comment type="caution">
    <text evidence="3">The sequence shown here is derived from an EMBL/GenBank/DDBJ whole genome shotgun (WGS) entry which is preliminary data.</text>
</comment>
<proteinExistence type="predicted"/>
<feature type="transmembrane region" description="Helical" evidence="1">
    <location>
        <begin position="112"/>
        <end position="133"/>
    </location>
</feature>
<keyword evidence="4" id="KW-1185">Reference proteome</keyword>
<sequence>MAFLFLGGYAFYKLYIELPILFSVSTCVLIYRFGLMLFELKNTLKSLDFSTIPWKCMEIIDTYNKIEEKLYLLTDTLSVPLFIMLLLAFINLHLALGLFIQEGISSPQLPDICLSAFTGVLIICLLTICGSKIPQYILEIKKTVELLISKYEINNLKRDREFRILRRIEKSDVIYLSACGMVHFQKSFLLSAFGAFFTYGLLIEKDE</sequence>
<protein>
    <submittedName>
        <fullName evidence="3">Uncharacterized protein</fullName>
    </submittedName>
</protein>
<reference evidence="3" key="1">
    <citation type="submission" date="2020-08" db="EMBL/GenBank/DDBJ databases">
        <title>Multicomponent nature underlies the extraordinary mechanical properties of spider dragline silk.</title>
        <authorList>
            <person name="Kono N."/>
            <person name="Nakamura H."/>
            <person name="Mori M."/>
            <person name="Yoshida Y."/>
            <person name="Ohtoshi R."/>
            <person name="Malay A.D."/>
            <person name="Moran D.A.P."/>
            <person name="Tomita M."/>
            <person name="Numata K."/>
            <person name="Arakawa K."/>
        </authorList>
    </citation>
    <scope>NUCLEOTIDE SEQUENCE</scope>
</reference>
<organism evidence="3 4">
    <name type="scientific">Nephila pilipes</name>
    <name type="common">Giant wood spider</name>
    <name type="synonym">Nephila maculata</name>
    <dbReference type="NCBI Taxonomy" id="299642"/>
    <lineage>
        <taxon>Eukaryota</taxon>
        <taxon>Metazoa</taxon>
        <taxon>Ecdysozoa</taxon>
        <taxon>Arthropoda</taxon>
        <taxon>Chelicerata</taxon>
        <taxon>Arachnida</taxon>
        <taxon>Araneae</taxon>
        <taxon>Araneomorphae</taxon>
        <taxon>Entelegynae</taxon>
        <taxon>Araneoidea</taxon>
        <taxon>Nephilidae</taxon>
        <taxon>Nephila</taxon>
    </lineage>
</organism>
<accession>A0A8X6QJD3</accession>
<evidence type="ECO:0000313" key="2">
    <source>
        <dbReference type="EMBL" id="GFT02946.1"/>
    </source>
</evidence>
<name>A0A8X6QJD3_NEPPI</name>
<dbReference type="EMBL" id="BMAW01102168">
    <property type="protein sequence ID" value="GFT02946.1"/>
    <property type="molecule type" value="Genomic_DNA"/>
</dbReference>
<dbReference type="AlphaFoldDB" id="A0A8X6QJD3"/>
<keyword evidence="1" id="KW-1133">Transmembrane helix</keyword>
<dbReference type="OrthoDB" id="6436252at2759"/>
<evidence type="ECO:0000256" key="1">
    <source>
        <dbReference type="SAM" id="Phobius"/>
    </source>
</evidence>